<proteinExistence type="inferred from homology"/>
<comment type="caution">
    <text evidence="4">The sequence shown here is derived from an EMBL/GenBank/DDBJ whole genome shotgun (WGS) entry which is preliminary data.</text>
</comment>
<dbReference type="GO" id="GO:0015937">
    <property type="term" value="P:coenzyme A biosynthetic process"/>
    <property type="evidence" value="ECO:0007669"/>
    <property type="project" value="UniProtKB-KW"/>
</dbReference>
<comment type="similarity">
    <text evidence="2">Belongs to the HFCD (homooligomeric flavin containing Cys decarboxylase) superfamily.</text>
</comment>
<dbReference type="PANTHER" id="PTHR14359">
    <property type="entry name" value="HOMO-OLIGOMERIC FLAVIN CONTAINING CYS DECARBOXYLASE FAMILY"/>
    <property type="match status" value="1"/>
</dbReference>
<dbReference type="GO" id="GO:0071513">
    <property type="term" value="C:phosphopantothenoylcysteine decarboxylase complex"/>
    <property type="evidence" value="ECO:0007669"/>
    <property type="project" value="TreeGrafter"/>
</dbReference>
<evidence type="ECO:0000256" key="1">
    <source>
        <dbReference type="ARBA" id="ARBA00022993"/>
    </source>
</evidence>
<dbReference type="EMBL" id="REGN01001524">
    <property type="protein sequence ID" value="RNA34089.1"/>
    <property type="molecule type" value="Genomic_DNA"/>
</dbReference>
<evidence type="ECO:0000313" key="5">
    <source>
        <dbReference type="Proteomes" id="UP000276133"/>
    </source>
</evidence>
<protein>
    <submittedName>
        <fullName evidence="4">Phosphopantothenoylcysteine decarboxylase</fullName>
    </submittedName>
</protein>
<name>A0A3M7SEC8_BRAPC</name>
<organism evidence="4 5">
    <name type="scientific">Brachionus plicatilis</name>
    <name type="common">Marine rotifer</name>
    <name type="synonym">Brachionus muelleri</name>
    <dbReference type="NCBI Taxonomy" id="10195"/>
    <lineage>
        <taxon>Eukaryota</taxon>
        <taxon>Metazoa</taxon>
        <taxon>Spiralia</taxon>
        <taxon>Gnathifera</taxon>
        <taxon>Rotifera</taxon>
        <taxon>Eurotatoria</taxon>
        <taxon>Monogononta</taxon>
        <taxon>Pseudotrocha</taxon>
        <taxon>Ploima</taxon>
        <taxon>Brachionidae</taxon>
        <taxon>Brachionus</taxon>
    </lineage>
</organism>
<dbReference type="Gene3D" id="3.40.50.1950">
    <property type="entry name" value="Flavin prenyltransferase-like"/>
    <property type="match status" value="1"/>
</dbReference>
<reference evidence="4 5" key="1">
    <citation type="journal article" date="2018" name="Sci. Rep.">
        <title>Genomic signatures of local adaptation to the degree of environmental predictability in rotifers.</title>
        <authorList>
            <person name="Franch-Gras L."/>
            <person name="Hahn C."/>
            <person name="Garcia-Roger E.M."/>
            <person name="Carmona M.J."/>
            <person name="Serra M."/>
            <person name="Gomez A."/>
        </authorList>
    </citation>
    <scope>NUCLEOTIDE SEQUENCE [LARGE SCALE GENOMIC DNA]</scope>
    <source>
        <strain evidence="4">HYR1</strain>
    </source>
</reference>
<dbReference type="Pfam" id="PF02441">
    <property type="entry name" value="Flavoprotein"/>
    <property type="match status" value="1"/>
</dbReference>
<accession>A0A3M7SEC8</accession>
<dbReference type="InterPro" id="IPR003382">
    <property type="entry name" value="Flavoprotein"/>
</dbReference>
<sequence>MQSQIESESKTRNLNFLIGITGSVATIKLDELINGLVKKFIRINICIIASQNSLHFVQDFGKYNQKCPILAERHKFLKGSETQEPVIFSFTDEDEWSSWSKRNDPVLHIELRKWADVFLIAPLGANSLAKISNGMCDNLLTSVIRAWDIENINAKPVIICPAMNTLMYQHPLTKTQLEFLVEKLGFILIDSIEKVLMCGDSGIGAMAKVEDIIEKTFEILKSKNIL</sequence>
<dbReference type="SUPFAM" id="SSF52507">
    <property type="entry name" value="Homo-oligomeric flavin-containing Cys decarboxylases, HFCD"/>
    <property type="match status" value="1"/>
</dbReference>
<dbReference type="GO" id="GO:0010181">
    <property type="term" value="F:FMN binding"/>
    <property type="evidence" value="ECO:0007669"/>
    <property type="project" value="TreeGrafter"/>
</dbReference>
<dbReference type="AlphaFoldDB" id="A0A3M7SEC8"/>
<keyword evidence="1" id="KW-0173">Coenzyme A biosynthesis</keyword>
<dbReference type="Proteomes" id="UP000276133">
    <property type="component" value="Unassembled WGS sequence"/>
</dbReference>
<dbReference type="STRING" id="10195.A0A3M7SEC8"/>
<dbReference type="GO" id="GO:0004633">
    <property type="term" value="F:phosphopantothenoylcysteine decarboxylase activity"/>
    <property type="evidence" value="ECO:0007669"/>
    <property type="project" value="TreeGrafter"/>
</dbReference>
<evidence type="ECO:0000256" key="2">
    <source>
        <dbReference type="ARBA" id="ARBA00038350"/>
    </source>
</evidence>
<dbReference type="OrthoDB" id="1532798at2759"/>
<evidence type="ECO:0000259" key="3">
    <source>
        <dbReference type="Pfam" id="PF02441"/>
    </source>
</evidence>
<feature type="domain" description="Flavoprotein" evidence="3">
    <location>
        <begin position="15"/>
        <end position="218"/>
    </location>
</feature>
<gene>
    <name evidence="4" type="ORF">BpHYR1_009853</name>
</gene>
<keyword evidence="5" id="KW-1185">Reference proteome</keyword>
<dbReference type="PANTHER" id="PTHR14359:SF6">
    <property type="entry name" value="PHOSPHOPANTOTHENOYLCYSTEINE DECARBOXYLASE"/>
    <property type="match status" value="1"/>
</dbReference>
<evidence type="ECO:0000313" key="4">
    <source>
        <dbReference type="EMBL" id="RNA34089.1"/>
    </source>
</evidence>
<dbReference type="InterPro" id="IPR036551">
    <property type="entry name" value="Flavin_trans-like"/>
</dbReference>